<dbReference type="InterPro" id="IPR011053">
    <property type="entry name" value="Single_hybrid_motif"/>
</dbReference>
<dbReference type="PANTHER" id="PTHR45266">
    <property type="entry name" value="OXALOACETATE DECARBOXYLASE ALPHA CHAIN"/>
    <property type="match status" value="1"/>
</dbReference>
<comment type="function">
    <text evidence="3">This protein is a component of the acetyl coenzyme A carboxylase complex; first, biotin carboxylase catalyzes the carboxylation of the carrier protein and then the transcarboxylase transfers the carboxyl group to form malonyl-CoA.</text>
</comment>
<name>A0A1S1V5J1_9FIRM</name>
<dbReference type="GO" id="GO:0006633">
    <property type="term" value="P:fatty acid biosynthetic process"/>
    <property type="evidence" value="ECO:0007669"/>
    <property type="project" value="UniProtKB-UniPathway"/>
</dbReference>
<dbReference type="AlphaFoldDB" id="A0A1S1V5J1"/>
<accession>A0A1S1V5J1</accession>
<evidence type="ECO:0000256" key="2">
    <source>
        <dbReference type="ARBA" id="ARBA00023267"/>
    </source>
</evidence>
<keyword evidence="3" id="KW-0444">Lipid biosynthesis</keyword>
<dbReference type="PANTHER" id="PTHR45266:SF3">
    <property type="entry name" value="OXALOACETATE DECARBOXYLASE ALPHA CHAIN"/>
    <property type="match status" value="1"/>
</dbReference>
<comment type="caution">
    <text evidence="6">The sequence shown here is derived from an EMBL/GenBank/DDBJ whole genome shotgun (WGS) entry which is preliminary data.</text>
</comment>
<reference evidence="6 7" key="1">
    <citation type="submission" date="2016-09" db="EMBL/GenBank/DDBJ databases">
        <title>Genome sequence of Eubacterium angustum.</title>
        <authorList>
            <person name="Poehlein A."/>
            <person name="Daniel R."/>
        </authorList>
    </citation>
    <scope>NUCLEOTIDE SEQUENCE [LARGE SCALE GENOMIC DNA]</scope>
    <source>
        <strain evidence="6 7">DSM 1989</strain>
    </source>
</reference>
<sequence>MDFKDIKELIMTIDQTSINEVEIKEDDFKIRISKEKQIVVQTSQVAPAPYAIQEAPQTQAAPAVSQSTDVSASTDDKNAAEDENMFIVKSPIVGTFYSSPSPDSENYVAVGSKVKSGEVVCIVEAMKIMNEIKSEVDGEVYEILVENEDIVEYNQPLMIIRR</sequence>
<dbReference type="PROSITE" id="PS50968">
    <property type="entry name" value="BIOTINYL_LIPOYL"/>
    <property type="match status" value="1"/>
</dbReference>
<dbReference type="RefSeq" id="WP_071063766.1">
    <property type="nucleotide sequence ID" value="NZ_MKIE01000007.1"/>
</dbReference>
<proteinExistence type="predicted"/>
<evidence type="ECO:0000313" key="7">
    <source>
        <dbReference type="Proteomes" id="UP000180254"/>
    </source>
</evidence>
<gene>
    <name evidence="6" type="primary">accB</name>
    <name evidence="6" type="ORF">EUAN_17770</name>
</gene>
<dbReference type="EMBL" id="MKIE01000007">
    <property type="protein sequence ID" value="OHW61774.1"/>
    <property type="molecule type" value="Genomic_DNA"/>
</dbReference>
<dbReference type="CDD" id="cd06850">
    <property type="entry name" value="biotinyl_domain"/>
    <property type="match status" value="1"/>
</dbReference>
<evidence type="ECO:0000256" key="3">
    <source>
        <dbReference type="RuleBase" id="RU364072"/>
    </source>
</evidence>
<protein>
    <recommendedName>
        <fullName evidence="1 3">Biotin carboxyl carrier protein of acetyl-CoA carboxylase</fullName>
    </recommendedName>
</protein>
<feature type="region of interest" description="Disordered" evidence="4">
    <location>
        <begin position="56"/>
        <end position="78"/>
    </location>
</feature>
<evidence type="ECO:0000259" key="5">
    <source>
        <dbReference type="PROSITE" id="PS50968"/>
    </source>
</evidence>
<keyword evidence="7" id="KW-1185">Reference proteome</keyword>
<keyword evidence="3" id="KW-0443">Lipid metabolism</keyword>
<dbReference type="Gene3D" id="2.40.50.100">
    <property type="match status" value="1"/>
</dbReference>
<evidence type="ECO:0000256" key="4">
    <source>
        <dbReference type="SAM" id="MobiDB-lite"/>
    </source>
</evidence>
<keyword evidence="3" id="KW-0276">Fatty acid metabolism</keyword>
<dbReference type="STRING" id="39480.EUAN_17770"/>
<dbReference type="UniPathway" id="UPA00094"/>
<dbReference type="InterPro" id="IPR000089">
    <property type="entry name" value="Biotin_lipoyl"/>
</dbReference>
<dbReference type="Pfam" id="PF00364">
    <property type="entry name" value="Biotin_lipoyl"/>
    <property type="match status" value="1"/>
</dbReference>
<comment type="pathway">
    <text evidence="3">Lipid metabolism; fatty acid biosynthesis.</text>
</comment>
<dbReference type="InterPro" id="IPR001249">
    <property type="entry name" value="AcCoA_biotinCC"/>
</dbReference>
<dbReference type="OrthoDB" id="9811735at2"/>
<dbReference type="NCBIfam" id="TIGR00531">
    <property type="entry name" value="BCCP"/>
    <property type="match status" value="1"/>
</dbReference>
<keyword evidence="2 3" id="KW-0092">Biotin</keyword>
<evidence type="ECO:0000256" key="1">
    <source>
        <dbReference type="ARBA" id="ARBA00017562"/>
    </source>
</evidence>
<dbReference type="PRINTS" id="PR01071">
    <property type="entry name" value="ACOABIOTINCC"/>
</dbReference>
<dbReference type="GO" id="GO:0009317">
    <property type="term" value="C:acetyl-CoA carboxylase complex"/>
    <property type="evidence" value="ECO:0007669"/>
    <property type="project" value="InterPro"/>
</dbReference>
<dbReference type="GO" id="GO:0003989">
    <property type="term" value="F:acetyl-CoA carboxylase activity"/>
    <property type="evidence" value="ECO:0007669"/>
    <property type="project" value="InterPro"/>
</dbReference>
<evidence type="ECO:0000313" key="6">
    <source>
        <dbReference type="EMBL" id="OHW61774.1"/>
    </source>
</evidence>
<feature type="domain" description="Lipoyl-binding" evidence="5">
    <location>
        <begin position="85"/>
        <end position="161"/>
    </location>
</feature>
<dbReference type="InterPro" id="IPR050709">
    <property type="entry name" value="Biotin_Carboxyl_Carrier/Decarb"/>
</dbReference>
<feature type="compositionally biased region" description="Polar residues" evidence="4">
    <location>
        <begin position="56"/>
        <end position="73"/>
    </location>
</feature>
<dbReference type="SUPFAM" id="SSF51230">
    <property type="entry name" value="Single hybrid motif"/>
    <property type="match status" value="1"/>
</dbReference>
<organism evidence="6 7">
    <name type="scientific">Andreesenia angusta</name>
    <dbReference type="NCBI Taxonomy" id="39480"/>
    <lineage>
        <taxon>Bacteria</taxon>
        <taxon>Bacillati</taxon>
        <taxon>Bacillota</taxon>
        <taxon>Tissierellia</taxon>
        <taxon>Tissierellales</taxon>
        <taxon>Gottschalkiaceae</taxon>
        <taxon>Andreesenia</taxon>
    </lineage>
</organism>
<dbReference type="Proteomes" id="UP000180254">
    <property type="component" value="Unassembled WGS sequence"/>
</dbReference>
<keyword evidence="3" id="KW-0275">Fatty acid biosynthesis</keyword>